<keyword evidence="4" id="KW-1185">Reference proteome</keyword>
<organism evidence="3 4">
    <name type="scientific">Nocardioides caeni</name>
    <dbReference type="NCBI Taxonomy" id="574700"/>
    <lineage>
        <taxon>Bacteria</taxon>
        <taxon>Bacillati</taxon>
        <taxon>Actinomycetota</taxon>
        <taxon>Actinomycetes</taxon>
        <taxon>Propionibacteriales</taxon>
        <taxon>Nocardioidaceae</taxon>
        <taxon>Nocardioides</taxon>
    </lineage>
</organism>
<accession>A0A4S8NNN4</accession>
<name>A0A4S8NNN4_9ACTN</name>
<feature type="domain" description="SGNH hydrolase-type esterase" evidence="2">
    <location>
        <begin position="55"/>
        <end position="254"/>
    </location>
</feature>
<dbReference type="Gene3D" id="3.40.50.1110">
    <property type="entry name" value="SGNH hydrolase"/>
    <property type="match status" value="1"/>
</dbReference>
<dbReference type="InterPro" id="IPR051532">
    <property type="entry name" value="Ester_Hydrolysis_Enzymes"/>
</dbReference>
<dbReference type="AlphaFoldDB" id="A0A4S8NNN4"/>
<dbReference type="PANTHER" id="PTHR30383">
    <property type="entry name" value="THIOESTERASE 1/PROTEASE 1/LYSOPHOSPHOLIPASE L1"/>
    <property type="match status" value="1"/>
</dbReference>
<dbReference type="InterPro" id="IPR013830">
    <property type="entry name" value="SGNH_hydro"/>
</dbReference>
<evidence type="ECO:0000313" key="4">
    <source>
        <dbReference type="Proteomes" id="UP000307087"/>
    </source>
</evidence>
<evidence type="ECO:0000313" key="3">
    <source>
        <dbReference type="EMBL" id="THV18091.1"/>
    </source>
</evidence>
<dbReference type="PANTHER" id="PTHR30383:SF2">
    <property type="entry name" value="CELLULOSE-BINDING PROTEIN"/>
    <property type="match status" value="1"/>
</dbReference>
<dbReference type="Pfam" id="PF13472">
    <property type="entry name" value="Lipase_GDSL_2"/>
    <property type="match status" value="1"/>
</dbReference>
<dbReference type="SUPFAM" id="SSF52266">
    <property type="entry name" value="SGNH hydrolase"/>
    <property type="match status" value="1"/>
</dbReference>
<dbReference type="OrthoDB" id="5168887at2"/>
<dbReference type="Proteomes" id="UP000307087">
    <property type="component" value="Unassembled WGS sequence"/>
</dbReference>
<dbReference type="RefSeq" id="WP_136560806.1">
    <property type="nucleotide sequence ID" value="NZ_BAABLS010000004.1"/>
</dbReference>
<dbReference type="InterPro" id="IPR036514">
    <property type="entry name" value="SGNH_hydro_sf"/>
</dbReference>
<proteinExistence type="predicted"/>
<protein>
    <recommendedName>
        <fullName evidence="2">SGNH hydrolase-type esterase domain-containing protein</fullName>
    </recommendedName>
</protein>
<sequence length="370" mass="40572">MRPSGLSRRPRAAMALGMLAASLVASLVVLGTAPSPARADHQPHEPEATRILITGDSITQGRPVGSESGGYSWRYFLWKRFEVGGQSEAVDFVGHKTGPAQAMTSAAQDPRRYADPDFDYDHAAVSDAELCHPTRLPGGRRIDDLVRTYRPDIIVSAWGINDLRRGTWARELLRCYDRWLRGARSANPDVDFVIARLPWAFAAHRNGATFNALLDDWAAARTTARSRIVLAEMAEPYGRGDVHDNVHPTQQGEEKIAGMVASSLAALGLQVDIDQPILPGNTFRAEPPARPALRLTRHGRFVTMRWSTRARTRAYVVRCDGASGIRLRRIGAQATHLRLRQPGRTACTVRAVNASGPSPWSAVRVVGRAP</sequence>
<feature type="chain" id="PRO_5020893909" description="SGNH hydrolase-type esterase domain-containing protein" evidence="1">
    <location>
        <begin position="40"/>
        <end position="370"/>
    </location>
</feature>
<comment type="caution">
    <text evidence="3">The sequence shown here is derived from an EMBL/GenBank/DDBJ whole genome shotgun (WGS) entry which is preliminary data.</text>
</comment>
<feature type="signal peptide" evidence="1">
    <location>
        <begin position="1"/>
        <end position="39"/>
    </location>
</feature>
<evidence type="ECO:0000259" key="2">
    <source>
        <dbReference type="Pfam" id="PF13472"/>
    </source>
</evidence>
<evidence type="ECO:0000256" key="1">
    <source>
        <dbReference type="SAM" id="SignalP"/>
    </source>
</evidence>
<keyword evidence="1" id="KW-0732">Signal</keyword>
<dbReference type="GO" id="GO:0004622">
    <property type="term" value="F:phosphatidylcholine lysophospholipase activity"/>
    <property type="evidence" value="ECO:0007669"/>
    <property type="project" value="TreeGrafter"/>
</dbReference>
<reference evidence="3 4" key="1">
    <citation type="journal article" date="2009" name="Int. J. Syst. Evol. Microbiol.">
        <title>Nocardioides caeni sp. nov., isolated from wastewater.</title>
        <authorList>
            <person name="Yoon J.H."/>
            <person name="Kang S.J."/>
            <person name="Park S."/>
            <person name="Kim W."/>
            <person name="Oh T.K."/>
        </authorList>
    </citation>
    <scope>NUCLEOTIDE SEQUENCE [LARGE SCALE GENOMIC DNA]</scope>
    <source>
        <strain evidence="3 4">DSM 23134</strain>
    </source>
</reference>
<gene>
    <name evidence="3" type="ORF">E9934_00030</name>
</gene>
<dbReference type="EMBL" id="STGW01000001">
    <property type="protein sequence ID" value="THV18091.1"/>
    <property type="molecule type" value="Genomic_DNA"/>
</dbReference>